<reference evidence="7" key="1">
    <citation type="submission" date="2017-02" db="EMBL/GenBank/DDBJ databases">
        <authorList>
            <person name="Varghese N."/>
            <person name="Submissions S."/>
        </authorList>
    </citation>
    <scope>NUCLEOTIDE SEQUENCE [LARGE SCALE GENOMIC DNA]</scope>
    <source>
        <strain evidence="7">ATCC 27094</strain>
    </source>
</reference>
<accession>A0A1T4L9L6</accession>
<evidence type="ECO:0000256" key="2">
    <source>
        <dbReference type="ARBA" id="ARBA00022692"/>
    </source>
</evidence>
<name>A0A1T4L9L6_9HYPH</name>
<evidence type="ECO:0000256" key="5">
    <source>
        <dbReference type="SAM" id="Phobius"/>
    </source>
</evidence>
<evidence type="ECO:0000313" key="7">
    <source>
        <dbReference type="Proteomes" id="UP000190092"/>
    </source>
</evidence>
<dbReference type="Gene3D" id="1.20.1530.20">
    <property type="match status" value="1"/>
</dbReference>
<dbReference type="EMBL" id="FUWJ01000001">
    <property type="protein sequence ID" value="SJZ51472.1"/>
    <property type="molecule type" value="Genomic_DNA"/>
</dbReference>
<feature type="transmembrane region" description="Helical" evidence="5">
    <location>
        <begin position="205"/>
        <end position="226"/>
    </location>
</feature>
<feature type="transmembrane region" description="Helical" evidence="5">
    <location>
        <begin position="110"/>
        <end position="135"/>
    </location>
</feature>
<evidence type="ECO:0000256" key="3">
    <source>
        <dbReference type="ARBA" id="ARBA00022989"/>
    </source>
</evidence>
<organism evidence="6 7">
    <name type="scientific">Enhydrobacter aerosaccus</name>
    <dbReference type="NCBI Taxonomy" id="225324"/>
    <lineage>
        <taxon>Bacteria</taxon>
        <taxon>Pseudomonadati</taxon>
        <taxon>Pseudomonadota</taxon>
        <taxon>Alphaproteobacteria</taxon>
        <taxon>Hyphomicrobiales</taxon>
        <taxon>Enhydrobacter</taxon>
    </lineage>
</organism>
<sequence length="303" mass="32132">MIAVPGGSLDQLREYAAAALPAIVLVFMAGNLAAIGLELDFKRALAPLRNRRFVAIVLAWDWILCPGVAWLLAEIVPMMRPYALGLELIGLAPAAPFLPMMVRRANGDLAYTAAFMLIAALGTVLFMPLALPLVAPGLKVGIWPVARPLIALILLPLLAGLSIRALHSILAKRLQVYVKRVADIATLGLLVVICILHFGGFVQAIGSLAIGTQFLFAIIVTVGSYLMSGGLAPEQRSVVCLGVCTRNLGAALAPLLAVATDPRTTVMVALGVPINLIVTFVAARWLARRNTMARPTNNGKEVP</sequence>
<feature type="transmembrane region" description="Helical" evidence="5">
    <location>
        <begin position="53"/>
        <end position="73"/>
    </location>
</feature>
<dbReference type="STRING" id="225324.SAMN02745126_01438"/>
<feature type="transmembrane region" description="Helical" evidence="5">
    <location>
        <begin position="181"/>
        <end position="199"/>
    </location>
</feature>
<dbReference type="GO" id="GO:0016020">
    <property type="term" value="C:membrane"/>
    <property type="evidence" value="ECO:0007669"/>
    <property type="project" value="UniProtKB-SubCell"/>
</dbReference>
<dbReference type="RefSeq" id="WP_085933071.1">
    <property type="nucleotide sequence ID" value="NZ_FUWJ01000001.1"/>
</dbReference>
<comment type="subcellular location">
    <subcellularLocation>
        <location evidence="1">Membrane</location>
        <topology evidence="1">Multi-pass membrane protein</topology>
    </subcellularLocation>
</comment>
<evidence type="ECO:0000256" key="1">
    <source>
        <dbReference type="ARBA" id="ARBA00004141"/>
    </source>
</evidence>
<keyword evidence="2 5" id="KW-0812">Transmembrane</keyword>
<feature type="transmembrane region" description="Helical" evidence="5">
    <location>
        <begin position="265"/>
        <end position="287"/>
    </location>
</feature>
<dbReference type="Proteomes" id="UP000190092">
    <property type="component" value="Unassembled WGS sequence"/>
</dbReference>
<dbReference type="InterPro" id="IPR002657">
    <property type="entry name" value="BilAc:Na_symport/Acr3"/>
</dbReference>
<feature type="transmembrane region" description="Helical" evidence="5">
    <location>
        <begin position="238"/>
        <end position="259"/>
    </location>
</feature>
<proteinExistence type="predicted"/>
<keyword evidence="4 5" id="KW-0472">Membrane</keyword>
<dbReference type="OrthoDB" id="8404291at2"/>
<feature type="transmembrane region" description="Helical" evidence="5">
    <location>
        <begin position="15"/>
        <end position="41"/>
    </location>
</feature>
<evidence type="ECO:0000313" key="6">
    <source>
        <dbReference type="EMBL" id="SJZ51472.1"/>
    </source>
</evidence>
<evidence type="ECO:0000256" key="4">
    <source>
        <dbReference type="ARBA" id="ARBA00023136"/>
    </source>
</evidence>
<dbReference type="Pfam" id="PF01758">
    <property type="entry name" value="SBF"/>
    <property type="match status" value="1"/>
</dbReference>
<feature type="transmembrane region" description="Helical" evidence="5">
    <location>
        <begin position="79"/>
        <end position="98"/>
    </location>
</feature>
<dbReference type="InterPro" id="IPR038770">
    <property type="entry name" value="Na+/solute_symporter_sf"/>
</dbReference>
<protein>
    <submittedName>
        <fullName evidence="6">Bile acid:Na+ symporter, BASS family</fullName>
    </submittedName>
</protein>
<keyword evidence="3 5" id="KW-1133">Transmembrane helix</keyword>
<gene>
    <name evidence="6" type="ORF">SAMN02745126_01438</name>
</gene>
<feature type="transmembrane region" description="Helical" evidence="5">
    <location>
        <begin position="141"/>
        <end position="161"/>
    </location>
</feature>
<dbReference type="AlphaFoldDB" id="A0A1T4L9L6"/>
<keyword evidence="7" id="KW-1185">Reference proteome</keyword>